<dbReference type="GO" id="GO:0000978">
    <property type="term" value="F:RNA polymerase II cis-regulatory region sequence-specific DNA binding"/>
    <property type="evidence" value="ECO:0007669"/>
    <property type="project" value="TreeGrafter"/>
</dbReference>
<feature type="region of interest" description="Disordered" evidence="12">
    <location>
        <begin position="327"/>
        <end position="352"/>
    </location>
</feature>
<dbReference type="EMBL" id="ML736268">
    <property type="protein sequence ID" value="KAE8375096.1"/>
    <property type="molecule type" value="Genomic_DNA"/>
</dbReference>
<evidence type="ECO:0000256" key="3">
    <source>
        <dbReference type="ARBA" id="ARBA00022490"/>
    </source>
</evidence>
<dbReference type="AlphaFoldDB" id="A0A5N7B0F5"/>
<evidence type="ECO:0000313" key="14">
    <source>
        <dbReference type="EMBL" id="KAE8375096.1"/>
    </source>
</evidence>
<feature type="domain" description="C2H2-type" evidence="13">
    <location>
        <begin position="550"/>
        <end position="577"/>
    </location>
</feature>
<dbReference type="GO" id="GO:0005737">
    <property type="term" value="C:cytoplasm"/>
    <property type="evidence" value="ECO:0007669"/>
    <property type="project" value="UniProtKB-SubCell"/>
</dbReference>
<keyword evidence="15" id="KW-1185">Reference proteome</keyword>
<dbReference type="GO" id="GO:0045944">
    <property type="term" value="P:positive regulation of transcription by RNA polymerase II"/>
    <property type="evidence" value="ECO:0007669"/>
    <property type="project" value="UniProtKB-ARBA"/>
</dbReference>
<dbReference type="GO" id="GO:0005634">
    <property type="term" value="C:nucleus"/>
    <property type="evidence" value="ECO:0007669"/>
    <property type="project" value="UniProtKB-SubCell"/>
</dbReference>
<evidence type="ECO:0000256" key="1">
    <source>
        <dbReference type="ARBA" id="ARBA00004123"/>
    </source>
</evidence>
<keyword evidence="8" id="KW-0805">Transcription regulation</keyword>
<name>A0A5N7B0F5_9EURO</name>
<evidence type="ECO:0000256" key="7">
    <source>
        <dbReference type="ARBA" id="ARBA00022833"/>
    </source>
</evidence>
<dbReference type="FunFam" id="3.30.160.60:FF:000239">
    <property type="entry name" value="C2H2 type zinc finger protein"/>
    <property type="match status" value="1"/>
</dbReference>
<feature type="region of interest" description="Disordered" evidence="12">
    <location>
        <begin position="1"/>
        <end position="49"/>
    </location>
</feature>
<dbReference type="PANTHER" id="PTHR24388">
    <property type="entry name" value="ZINC FINGER PROTEIN"/>
    <property type="match status" value="1"/>
</dbReference>
<keyword evidence="7" id="KW-0862">Zinc</keyword>
<evidence type="ECO:0000256" key="9">
    <source>
        <dbReference type="ARBA" id="ARBA00023163"/>
    </source>
</evidence>
<dbReference type="PROSITE" id="PS00028">
    <property type="entry name" value="ZINC_FINGER_C2H2_1"/>
    <property type="match status" value="2"/>
</dbReference>
<keyword evidence="4" id="KW-0479">Metal-binding</keyword>
<proteinExistence type="predicted"/>
<dbReference type="FunFam" id="3.30.160.60:FF:000146">
    <property type="entry name" value="C2H2 type zinc finger protein"/>
    <property type="match status" value="1"/>
</dbReference>
<dbReference type="InterPro" id="IPR013087">
    <property type="entry name" value="Znf_C2H2_type"/>
</dbReference>
<accession>A0A5N7B0F5</accession>
<keyword evidence="9" id="KW-0804">Transcription</keyword>
<evidence type="ECO:0000256" key="8">
    <source>
        <dbReference type="ARBA" id="ARBA00023015"/>
    </source>
</evidence>
<feature type="compositionally biased region" description="Polar residues" evidence="12">
    <location>
        <begin position="137"/>
        <end position="146"/>
    </location>
</feature>
<dbReference type="PANTHER" id="PTHR24388:SF54">
    <property type="entry name" value="PROTEIN ESCARGOT"/>
    <property type="match status" value="1"/>
</dbReference>
<feature type="region of interest" description="Disordered" evidence="12">
    <location>
        <begin position="193"/>
        <end position="241"/>
    </location>
</feature>
<feature type="compositionally biased region" description="Polar residues" evidence="12">
    <location>
        <begin position="743"/>
        <end position="758"/>
    </location>
</feature>
<dbReference type="OrthoDB" id="8117402at2759"/>
<dbReference type="InterPro" id="IPR036236">
    <property type="entry name" value="Znf_C2H2_sf"/>
</dbReference>
<dbReference type="GO" id="GO:0071277">
    <property type="term" value="P:cellular response to calcium ion"/>
    <property type="evidence" value="ECO:0007669"/>
    <property type="project" value="UniProtKB-ARBA"/>
</dbReference>
<feature type="compositionally biased region" description="Polar residues" evidence="12">
    <location>
        <begin position="1"/>
        <end position="41"/>
    </location>
</feature>
<feature type="region of interest" description="Disordered" evidence="12">
    <location>
        <begin position="267"/>
        <end position="315"/>
    </location>
</feature>
<gene>
    <name evidence="14" type="ORF">BDV26DRAFT_268632</name>
</gene>
<feature type="compositionally biased region" description="Low complexity" evidence="12">
    <location>
        <begin position="276"/>
        <end position="288"/>
    </location>
</feature>
<dbReference type="Gene3D" id="3.30.160.60">
    <property type="entry name" value="Classic Zinc Finger"/>
    <property type="match status" value="3"/>
</dbReference>
<evidence type="ECO:0000256" key="12">
    <source>
        <dbReference type="SAM" id="MobiDB-lite"/>
    </source>
</evidence>
<evidence type="ECO:0000256" key="5">
    <source>
        <dbReference type="ARBA" id="ARBA00022737"/>
    </source>
</evidence>
<dbReference type="SUPFAM" id="SSF57667">
    <property type="entry name" value="beta-beta-alpha zinc fingers"/>
    <property type="match status" value="1"/>
</dbReference>
<evidence type="ECO:0000259" key="13">
    <source>
        <dbReference type="PROSITE" id="PS50157"/>
    </source>
</evidence>
<keyword evidence="3" id="KW-0963">Cytoplasm</keyword>
<evidence type="ECO:0000256" key="10">
    <source>
        <dbReference type="ARBA" id="ARBA00023242"/>
    </source>
</evidence>
<feature type="region of interest" description="Disordered" evidence="12">
    <location>
        <begin position="717"/>
        <end position="760"/>
    </location>
</feature>
<evidence type="ECO:0000256" key="2">
    <source>
        <dbReference type="ARBA" id="ARBA00004496"/>
    </source>
</evidence>
<feature type="compositionally biased region" description="Low complexity" evidence="12">
    <location>
        <begin position="461"/>
        <end position="488"/>
    </location>
</feature>
<feature type="compositionally biased region" description="Polar residues" evidence="12">
    <location>
        <begin position="154"/>
        <end position="166"/>
    </location>
</feature>
<evidence type="ECO:0000256" key="4">
    <source>
        <dbReference type="ARBA" id="ARBA00022723"/>
    </source>
</evidence>
<feature type="region of interest" description="Disordered" evidence="12">
    <location>
        <begin position="107"/>
        <end position="166"/>
    </location>
</feature>
<feature type="compositionally biased region" description="Low complexity" evidence="12">
    <location>
        <begin position="330"/>
        <end position="341"/>
    </location>
</feature>
<feature type="region of interest" description="Disordered" evidence="12">
    <location>
        <begin position="417"/>
        <end position="545"/>
    </location>
</feature>
<dbReference type="GO" id="GO:0000981">
    <property type="term" value="F:DNA-binding transcription factor activity, RNA polymerase II-specific"/>
    <property type="evidence" value="ECO:0007669"/>
    <property type="project" value="TreeGrafter"/>
</dbReference>
<comment type="subcellular location">
    <subcellularLocation>
        <location evidence="2">Cytoplasm</location>
    </subcellularLocation>
    <subcellularLocation>
        <location evidence="1">Nucleus</location>
    </subcellularLocation>
</comment>
<organism evidence="14 15">
    <name type="scientific">Aspergillus bertholletiae</name>
    <dbReference type="NCBI Taxonomy" id="1226010"/>
    <lineage>
        <taxon>Eukaryota</taxon>
        <taxon>Fungi</taxon>
        <taxon>Dikarya</taxon>
        <taxon>Ascomycota</taxon>
        <taxon>Pezizomycotina</taxon>
        <taxon>Eurotiomycetes</taxon>
        <taxon>Eurotiomycetidae</taxon>
        <taxon>Eurotiales</taxon>
        <taxon>Aspergillaceae</taxon>
        <taxon>Aspergillus</taxon>
        <taxon>Aspergillus subgen. Circumdati</taxon>
    </lineage>
</organism>
<keyword evidence="5" id="KW-0677">Repeat</keyword>
<feature type="compositionally biased region" description="Low complexity" evidence="12">
    <location>
        <begin position="496"/>
        <end position="517"/>
    </location>
</feature>
<dbReference type="FunFam" id="3.30.160.60:FF:000181">
    <property type="entry name" value="C2H2 type zinc finger protein"/>
    <property type="match status" value="1"/>
</dbReference>
<reference evidence="14 15" key="1">
    <citation type="submission" date="2019-04" db="EMBL/GenBank/DDBJ databases">
        <title>Friends and foes A comparative genomics studyof 23 Aspergillus species from section Flavi.</title>
        <authorList>
            <consortium name="DOE Joint Genome Institute"/>
            <person name="Kjaerbolling I."/>
            <person name="Vesth T."/>
            <person name="Frisvad J.C."/>
            <person name="Nybo J.L."/>
            <person name="Theobald S."/>
            <person name="Kildgaard S."/>
            <person name="Isbrandt T."/>
            <person name="Kuo A."/>
            <person name="Sato A."/>
            <person name="Lyhne E.K."/>
            <person name="Kogle M.E."/>
            <person name="Wiebenga A."/>
            <person name="Kun R.S."/>
            <person name="Lubbers R.J."/>
            <person name="Makela M.R."/>
            <person name="Barry K."/>
            <person name="Chovatia M."/>
            <person name="Clum A."/>
            <person name="Daum C."/>
            <person name="Haridas S."/>
            <person name="He G."/>
            <person name="LaButti K."/>
            <person name="Lipzen A."/>
            <person name="Mondo S."/>
            <person name="Riley R."/>
            <person name="Salamov A."/>
            <person name="Simmons B.A."/>
            <person name="Magnuson J.K."/>
            <person name="Henrissat B."/>
            <person name="Mortensen U.H."/>
            <person name="Larsen T.O."/>
            <person name="Devries R.P."/>
            <person name="Grigoriev I.V."/>
            <person name="Machida M."/>
            <person name="Baker S.E."/>
            <person name="Andersen M.R."/>
        </authorList>
    </citation>
    <scope>NUCLEOTIDE SEQUENCE [LARGE SCALE GENOMIC DNA]</scope>
    <source>
        <strain evidence="14 15">IBT 29228</strain>
    </source>
</reference>
<dbReference type="Proteomes" id="UP000326198">
    <property type="component" value="Unassembled WGS sequence"/>
</dbReference>
<dbReference type="InterPro" id="IPR050527">
    <property type="entry name" value="Snail/Krueppel_Znf"/>
</dbReference>
<dbReference type="PROSITE" id="PS50157">
    <property type="entry name" value="ZINC_FINGER_C2H2_2"/>
    <property type="match status" value="2"/>
</dbReference>
<evidence type="ECO:0000313" key="15">
    <source>
        <dbReference type="Proteomes" id="UP000326198"/>
    </source>
</evidence>
<protein>
    <recommendedName>
        <fullName evidence="13">C2H2-type domain-containing protein</fullName>
    </recommendedName>
</protein>
<evidence type="ECO:0000256" key="11">
    <source>
        <dbReference type="PROSITE-ProRule" id="PRU00042"/>
    </source>
</evidence>
<feature type="domain" description="C2H2-type" evidence="13">
    <location>
        <begin position="578"/>
        <end position="605"/>
    </location>
</feature>
<sequence length="780" mass="84510">MASQDTLQDAGQSTVDVKNRSVSPSAHPQHQYNNNNNTSPGLTLDPSFTVSSFQSSASFNANPNANSPGAESYSYTAGGYLSPTSAQSLVPPDQAFAHSLQLPQSFDPGLVNQLDHSSGLPMQPQHQQHQQPHEENFSTLLNSNPTEFDFSLYPNHSPNSTTASDYDSSLMLDTQMQGHPRQVNQAVNPADLVGQISSPHGVASPQMSPQDQQPHHSSPGPMSPPSSTPGAYYTPQHSRHTSLDPASAAYLTSNALPDWQSMMGSASFQTHRRAPSEVSEVSSAAPSPYMSQHESFDGVDNTPSPLLAPQNDPGLYDSSLAIESFTLSEQQQQQQQQQHHQGISPVHSPYISPQLIPQQANDLIPNMPYISAPAGHRYSCPPADIYGNGTDGMVNIPQGAAMIGDIGQASQMAPPSINVEFAPPAKNPIFPPAKPAADLDSLSPPPSMRRMRSKSDPYAHPASRSRSPVSVSSSLEPLAPSSPRSLSPFDSTGRQPHSNPSSREPSPSRSRRLSTSSIDNRNYILGLADPQRPGASPNDSKRVQKHPATFQCHLCPKRFTRAYNLRSHLRTHTDERPFVCTVCGKAFARQHDRKRHEGLHSGEKKFVCRGDLSRGGQWGCGRRFARADALGRHFRSEAGRICIKPLLDEESQERERLLMDQQHQQHAGHLQPVTQPLMVSGMDGQHANGFVLPAALLAQYPALQNLQWDQITAAAEDPSDIGGRSSFDASSGGEFGFEDDESNISSVSGMSGYGSPQDNLYVMNNQNQMLNVNPGDSGYA</sequence>
<dbReference type="GO" id="GO:0008270">
    <property type="term" value="F:zinc ion binding"/>
    <property type="evidence" value="ECO:0007669"/>
    <property type="project" value="UniProtKB-KW"/>
</dbReference>
<dbReference type="Pfam" id="PF00096">
    <property type="entry name" value="zf-C2H2"/>
    <property type="match status" value="2"/>
</dbReference>
<dbReference type="SMART" id="SM00355">
    <property type="entry name" value="ZnF_C2H2"/>
    <property type="match status" value="2"/>
</dbReference>
<keyword evidence="6 11" id="KW-0863">Zinc-finger</keyword>
<keyword evidence="10" id="KW-0539">Nucleus</keyword>
<evidence type="ECO:0000256" key="6">
    <source>
        <dbReference type="ARBA" id="ARBA00022771"/>
    </source>
</evidence>
<feature type="compositionally biased region" description="Pro residues" evidence="12">
    <location>
        <begin position="425"/>
        <end position="434"/>
    </location>
</feature>